<protein>
    <submittedName>
        <fullName evidence="1">Uncharacterized protein</fullName>
    </submittedName>
</protein>
<evidence type="ECO:0000313" key="1">
    <source>
        <dbReference type="EMBL" id="EEZ74524.1"/>
    </source>
</evidence>
<accession>D0WD20</accession>
<reference evidence="1 2" key="1">
    <citation type="submission" date="2009-10" db="EMBL/GenBank/DDBJ databases">
        <authorList>
            <person name="Weinstock G."/>
            <person name="Sodergren E."/>
            <person name="Clifton S."/>
            <person name="Fulton L."/>
            <person name="Fulton B."/>
            <person name="Courtney L."/>
            <person name="Fronick C."/>
            <person name="Harrison M."/>
            <person name="Strong C."/>
            <person name="Farmer C."/>
            <person name="Delahaunty K."/>
            <person name="Markovic C."/>
            <person name="Hall O."/>
            <person name="Minx P."/>
            <person name="Tomlinson C."/>
            <person name="Mitreva M."/>
            <person name="Nelson J."/>
            <person name="Hou S."/>
            <person name="Wollam A."/>
            <person name="Pepin K.H."/>
            <person name="Johnson M."/>
            <person name="Bhonagiri V."/>
            <person name="Nash W.E."/>
            <person name="Warren W."/>
            <person name="Chinwalla A."/>
            <person name="Mardis E.R."/>
            <person name="Wilson R.K."/>
        </authorList>
    </citation>
    <scope>NUCLEOTIDE SEQUENCE [LARGE SCALE GENOMIC DNA]</scope>
    <source>
        <strain evidence="1 2">ATCC 23970</strain>
    </source>
</reference>
<sequence length="42" mass="4836">MPSETGFQTALESQTLFAMPYMPNPIRNKLKTTIQKTEIHIK</sequence>
<comment type="caution">
    <text evidence="1">The sequence shown here is derived from an EMBL/GenBank/DDBJ whole genome shotgun (WGS) entry which is preliminary data.</text>
</comment>
<gene>
    <name evidence="1" type="ORF">NEILACOT_05455</name>
</gene>
<proteinExistence type="predicted"/>
<evidence type="ECO:0000313" key="2">
    <source>
        <dbReference type="Proteomes" id="UP000003843"/>
    </source>
</evidence>
<dbReference type="RefSeq" id="WP_003711172.1">
    <property type="nucleotide sequence ID" value="NZ_KN046803.1"/>
</dbReference>
<organism evidence="1 2">
    <name type="scientific">Neisseria lactamica ATCC 23970</name>
    <dbReference type="NCBI Taxonomy" id="546265"/>
    <lineage>
        <taxon>Bacteria</taxon>
        <taxon>Pseudomonadati</taxon>
        <taxon>Pseudomonadota</taxon>
        <taxon>Betaproteobacteria</taxon>
        <taxon>Neisseriales</taxon>
        <taxon>Neisseriaceae</taxon>
        <taxon>Neisseria</taxon>
    </lineage>
</organism>
<dbReference type="Proteomes" id="UP000003843">
    <property type="component" value="Unassembled WGS sequence"/>
</dbReference>
<dbReference type="AlphaFoldDB" id="D0WD20"/>
<dbReference type="EMBL" id="ACEQ02000040">
    <property type="protein sequence ID" value="EEZ74524.1"/>
    <property type="molecule type" value="Genomic_DNA"/>
</dbReference>
<name>D0WD20_NEILA</name>